<sequence>MNTREQQLASIAQEISACQRCSLYKAAANPVPGEGNPFADLVFIGEAPGYYEDQQGRPFVGQAGRLLEQSLASIGLSRKEVFIAGKRGVNNEKQRTTKRSRTTNRTDGADIDILKVKAQMLKLHLKFYQTPGFKLLF</sequence>
<keyword evidence="2" id="KW-0479">Metal-binding</keyword>
<dbReference type="InterPro" id="IPR005122">
    <property type="entry name" value="Uracil-DNA_glycosylase-like"/>
</dbReference>
<evidence type="ECO:0000313" key="10">
    <source>
        <dbReference type="Proteomes" id="UP000192520"/>
    </source>
</evidence>
<gene>
    <name evidence="9" type="ORF">B5M47_02300</name>
</gene>
<dbReference type="EMBL" id="MZGJ01000010">
    <property type="protein sequence ID" value="OQX51030.1"/>
    <property type="molecule type" value="Genomic_DNA"/>
</dbReference>
<evidence type="ECO:0000256" key="2">
    <source>
        <dbReference type="ARBA" id="ARBA00022723"/>
    </source>
</evidence>
<evidence type="ECO:0000256" key="6">
    <source>
        <dbReference type="ARBA" id="ARBA00023014"/>
    </source>
</evidence>
<organism evidence="9 10">
    <name type="scientific">candidate division CPR3 bacterium 4484_211</name>
    <dbReference type="NCBI Taxonomy" id="1968527"/>
    <lineage>
        <taxon>Bacteria</taxon>
        <taxon>Bacteria division CPR3</taxon>
    </lineage>
</organism>
<feature type="domain" description="Uracil-DNA glycosylase-like" evidence="8">
    <location>
        <begin position="32"/>
        <end position="84"/>
    </location>
</feature>
<evidence type="ECO:0000256" key="5">
    <source>
        <dbReference type="ARBA" id="ARBA00023004"/>
    </source>
</evidence>
<keyword evidence="3" id="KW-0227">DNA damage</keyword>
<dbReference type="PANTHER" id="PTHR33693">
    <property type="entry name" value="TYPE-5 URACIL-DNA GLYCOSYLASE"/>
    <property type="match status" value="1"/>
</dbReference>
<dbReference type="AlphaFoldDB" id="A0A1W9NYD8"/>
<evidence type="ECO:0000256" key="7">
    <source>
        <dbReference type="ARBA" id="ARBA00023204"/>
    </source>
</evidence>
<evidence type="ECO:0000313" key="9">
    <source>
        <dbReference type="EMBL" id="OQX51030.1"/>
    </source>
</evidence>
<dbReference type="InterPro" id="IPR051536">
    <property type="entry name" value="UDG_Type-4/5"/>
</dbReference>
<dbReference type="SUPFAM" id="SSF52141">
    <property type="entry name" value="Uracil-DNA glycosylase-like"/>
    <property type="match status" value="1"/>
</dbReference>
<protein>
    <recommendedName>
        <fullName evidence="8">Uracil-DNA glycosylase-like domain-containing protein</fullName>
    </recommendedName>
</protein>
<dbReference type="GO" id="GO:0006281">
    <property type="term" value="P:DNA repair"/>
    <property type="evidence" value="ECO:0007669"/>
    <property type="project" value="UniProtKB-KW"/>
</dbReference>
<dbReference type="InterPro" id="IPR036895">
    <property type="entry name" value="Uracil-DNA_glycosylase-like_sf"/>
</dbReference>
<keyword evidence="1" id="KW-0004">4Fe-4S</keyword>
<dbReference type="Gene3D" id="3.40.470.10">
    <property type="entry name" value="Uracil-DNA glycosylase-like domain"/>
    <property type="match status" value="1"/>
</dbReference>
<evidence type="ECO:0000256" key="1">
    <source>
        <dbReference type="ARBA" id="ARBA00022485"/>
    </source>
</evidence>
<dbReference type="GO" id="GO:0097506">
    <property type="term" value="F:deaminated base DNA N-glycosylase activity"/>
    <property type="evidence" value="ECO:0007669"/>
    <property type="project" value="UniProtKB-ARBA"/>
</dbReference>
<keyword evidence="6" id="KW-0411">Iron-sulfur</keyword>
<dbReference type="PANTHER" id="PTHR33693:SF1">
    <property type="entry name" value="TYPE-4 URACIL-DNA GLYCOSYLASE"/>
    <property type="match status" value="1"/>
</dbReference>
<accession>A0A1W9NYD8</accession>
<evidence type="ECO:0000259" key="8">
    <source>
        <dbReference type="Pfam" id="PF03167"/>
    </source>
</evidence>
<dbReference type="Proteomes" id="UP000192520">
    <property type="component" value="Unassembled WGS sequence"/>
</dbReference>
<keyword evidence="4" id="KW-0378">Hydrolase</keyword>
<dbReference type="GO" id="GO:0051539">
    <property type="term" value="F:4 iron, 4 sulfur cluster binding"/>
    <property type="evidence" value="ECO:0007669"/>
    <property type="project" value="UniProtKB-KW"/>
</dbReference>
<dbReference type="Pfam" id="PF03167">
    <property type="entry name" value="UDG"/>
    <property type="match status" value="1"/>
</dbReference>
<evidence type="ECO:0000256" key="3">
    <source>
        <dbReference type="ARBA" id="ARBA00022763"/>
    </source>
</evidence>
<proteinExistence type="predicted"/>
<dbReference type="STRING" id="1968527.B5M47_02300"/>
<dbReference type="GO" id="GO:0046872">
    <property type="term" value="F:metal ion binding"/>
    <property type="evidence" value="ECO:0007669"/>
    <property type="project" value="UniProtKB-KW"/>
</dbReference>
<name>A0A1W9NYD8_UNCC3</name>
<dbReference type="CDD" id="cd10030">
    <property type="entry name" value="UDG-F4_TTUDGA_SPO1dp_like"/>
    <property type="match status" value="1"/>
</dbReference>
<reference evidence="10" key="1">
    <citation type="submission" date="2017-03" db="EMBL/GenBank/DDBJ databases">
        <title>Novel pathways for hydrocarbon cycling and metabolic interdependencies in hydrothermal sediment communities.</title>
        <authorList>
            <person name="Dombrowski N."/>
            <person name="Seitz K."/>
            <person name="Teske A."/>
            <person name="Baker B."/>
        </authorList>
    </citation>
    <scope>NUCLEOTIDE SEQUENCE [LARGE SCALE GENOMIC DNA]</scope>
</reference>
<evidence type="ECO:0000256" key="4">
    <source>
        <dbReference type="ARBA" id="ARBA00022801"/>
    </source>
</evidence>
<keyword evidence="5" id="KW-0408">Iron</keyword>
<comment type="caution">
    <text evidence="9">The sequence shown here is derived from an EMBL/GenBank/DDBJ whole genome shotgun (WGS) entry which is preliminary data.</text>
</comment>
<keyword evidence="7" id="KW-0234">DNA repair</keyword>